<reference evidence="1 2" key="2">
    <citation type="journal article" date="2012" name="Proc. Natl. Acad. Sci. U.S.A.">
        <title>Gain and loss of multiple functionally related, horizontally transferred genes in the reduced genomes of two microsporidian parasites.</title>
        <authorList>
            <person name="Pombert J.-F."/>
            <person name="Selman M."/>
            <person name="Burki F."/>
            <person name="Bardell F.T."/>
            <person name="Farinelli L."/>
            <person name="Solter L.F."/>
            <person name="Whitman D.W."/>
            <person name="Weiss L.M."/>
            <person name="Corradi N."/>
            <person name="Keeling P.J."/>
        </authorList>
    </citation>
    <scope>NUCLEOTIDE SEQUENCE [LARGE SCALE GENOMIC DNA]</scope>
    <source>
        <strain evidence="1 2">ATCC 50506</strain>
    </source>
</reference>
<keyword evidence="2" id="KW-1185">Reference proteome</keyword>
<dbReference type="AlphaFoldDB" id="W8Q214"/>
<dbReference type="RefSeq" id="XP_009161899.1">
    <property type="nucleotide sequence ID" value="XM_009163635.1"/>
</dbReference>
<dbReference type="GeneID" id="20314090"/>
<reference evidence="1 2" key="1">
    <citation type="journal article" date="2010" name="Nat. Commun.">
        <title>The complete sequence of the smallest known nuclear genome from the microsporidian Encephalitozoon intestinalis.</title>
        <authorList>
            <person name="Corradi N."/>
            <person name="Pombert J.-F."/>
            <person name="Farinelli L."/>
            <person name="Didier E.S."/>
            <person name="Keeling P.J."/>
        </authorList>
    </citation>
    <scope>NUCLEOTIDE SEQUENCE [LARGE SCALE GENOMIC DNA]</scope>
    <source>
        <strain evidence="1 2">ATCC 50506</strain>
    </source>
</reference>
<sequence>MDYNSKLEIAREVSMNPEDAKEIIREFMMSNDSLEGIQILQLEEFLNHV</sequence>
<organism evidence="1 2">
    <name type="scientific">Encephalitozoon intestinalis (strain ATCC 50506)</name>
    <name type="common">Microsporidian parasite</name>
    <name type="synonym">Septata intestinalis</name>
    <dbReference type="NCBI Taxonomy" id="876142"/>
    <lineage>
        <taxon>Eukaryota</taxon>
        <taxon>Fungi</taxon>
        <taxon>Fungi incertae sedis</taxon>
        <taxon>Microsporidia</taxon>
        <taxon>Unikaryonidae</taxon>
        <taxon>Encephalitozoon</taxon>
    </lineage>
</organism>
<dbReference type="Proteomes" id="UP000002313">
    <property type="component" value="Chromosome IX"/>
</dbReference>
<dbReference type="HOGENOM" id="CLU_3143047_0_0_1"/>
<name>W8Q214_ENCIT</name>
<evidence type="ECO:0000313" key="2">
    <source>
        <dbReference type="Proteomes" id="UP000002313"/>
    </source>
</evidence>
<gene>
    <name evidence="1" type="ORF">Eint_091675</name>
</gene>
<dbReference type="EMBL" id="CP001950">
    <property type="protein sequence ID" value="AHL30154.1"/>
    <property type="molecule type" value="Genomic_DNA"/>
</dbReference>
<dbReference type="KEGG" id="ein:Eint_091675"/>
<evidence type="ECO:0000313" key="1">
    <source>
        <dbReference type="EMBL" id="AHL30154.1"/>
    </source>
</evidence>
<dbReference type="OrthoDB" id="2192083at2759"/>
<protein>
    <submittedName>
        <fullName evidence="1">Uncharacterized protein</fullName>
    </submittedName>
</protein>
<accession>W8Q214</accession>
<proteinExistence type="predicted"/>
<dbReference type="VEuPathDB" id="MicrosporidiaDB:Eint_091675"/>